<dbReference type="Proteomes" id="UP000192220">
    <property type="component" value="Unplaced"/>
</dbReference>
<evidence type="ECO:0000256" key="7">
    <source>
        <dbReference type="SAM" id="MobiDB-lite"/>
    </source>
</evidence>
<dbReference type="GO" id="GO:0005886">
    <property type="term" value="C:plasma membrane"/>
    <property type="evidence" value="ECO:0007669"/>
    <property type="project" value="TreeGrafter"/>
</dbReference>
<dbReference type="InterPro" id="IPR000225">
    <property type="entry name" value="Armadillo"/>
</dbReference>
<dbReference type="AlphaFoldDB" id="A0A2I4BMU2"/>
<evidence type="ECO:0000256" key="6">
    <source>
        <dbReference type="PROSITE-ProRule" id="PRU00259"/>
    </source>
</evidence>
<dbReference type="InterPro" id="IPR028435">
    <property type="entry name" value="Plakophilin/d_Catenin"/>
</dbReference>
<feature type="region of interest" description="Disordered" evidence="7">
    <location>
        <begin position="607"/>
        <end position="627"/>
    </location>
</feature>
<dbReference type="GO" id="GO:0005634">
    <property type="term" value="C:nucleus"/>
    <property type="evidence" value="ECO:0007669"/>
    <property type="project" value="TreeGrafter"/>
</dbReference>
<feature type="repeat" description="ARM" evidence="6">
    <location>
        <begin position="452"/>
        <end position="483"/>
    </location>
</feature>
<dbReference type="GO" id="GO:0098609">
    <property type="term" value="P:cell-cell adhesion"/>
    <property type="evidence" value="ECO:0007669"/>
    <property type="project" value="InterPro"/>
</dbReference>
<feature type="repeat" description="ARM" evidence="6">
    <location>
        <begin position="410"/>
        <end position="448"/>
    </location>
</feature>
<proteinExistence type="inferred from homology"/>
<dbReference type="PROSITE" id="PS50176">
    <property type="entry name" value="ARM_REPEAT"/>
    <property type="match status" value="2"/>
</dbReference>
<comment type="subcellular location">
    <subcellularLocation>
        <location evidence="1">Cell junction</location>
    </subcellularLocation>
</comment>
<evidence type="ECO:0000313" key="8">
    <source>
        <dbReference type="Proteomes" id="UP000192220"/>
    </source>
</evidence>
<name>A0A2I4BMU2_AUSLI</name>
<dbReference type="InterPro" id="IPR016024">
    <property type="entry name" value="ARM-type_fold"/>
</dbReference>
<evidence type="ECO:0000256" key="1">
    <source>
        <dbReference type="ARBA" id="ARBA00004282"/>
    </source>
</evidence>
<dbReference type="GeneID" id="106521163"/>
<keyword evidence="5" id="KW-0965">Cell junction</keyword>
<gene>
    <name evidence="9" type="primary">pkp3a</name>
</gene>
<dbReference type="KEGG" id="alim:106521163"/>
<evidence type="ECO:0000256" key="3">
    <source>
        <dbReference type="ARBA" id="ARBA00022737"/>
    </source>
</evidence>
<dbReference type="SMART" id="SM00185">
    <property type="entry name" value="ARM"/>
    <property type="match status" value="3"/>
</dbReference>
<comment type="similarity">
    <text evidence="2">Belongs to the beta-catenin family.</text>
</comment>
<dbReference type="CTD" id="368397"/>
<dbReference type="GO" id="GO:0005737">
    <property type="term" value="C:cytoplasm"/>
    <property type="evidence" value="ECO:0007669"/>
    <property type="project" value="TreeGrafter"/>
</dbReference>
<sequence length="851" mass="93225">MSTVASESVFYSTIQPHTSVTTYALPSDMQIGNGGSLSDEAARSRRVQQQIQMRLAEKSTLPRQNGSASHYAMSDYGGSSTMKYSTYTPSYSSKSSYMYSGTKTMGPRVSQRQEFSCRSAAPDLAHFQRMSVGGGGGGGGFYQEEVRMGGGGYQAGMRQPSRGDQEVMTMHSIRNMPAGNPWMVDNSDAGSMVSERDGIFGRQYAQSAVNGFTGQVRQGGFNTMTQQGMRRSQSGTLTRSTGMMGGGGGGGGGTEVFQQQQSFKGPAFRTISRITNRNRSSVGSVSGNQMTASASNMGAGGGDRVDGGGFMISNLSGSQGNLMLQRQGNLARSMSIRSMQSVGRGMDIYGGQMELGASNGNLSGIQNINMEEAIQYLKEDDPELQVLGAAYIQHQCYNEKTAKEEVRNLQGIEPLVKLFNSPNQDVRRYATGAMRNVIYENKENKVVLIDKQGIPELVKALSEPDDDLHKNITGILWNLSSKENLKAELAKQIVPRLTEKIIAPAAERELEDAARYLEGSDRVMESPSQAEIFCNTTGCLRNVSSADEKTRQQMRETKGLVDSLVNYIKASIDKCKAEEKGVENAMCILRNLSYQLYAELPPSVASQLKRDQDENENSSSVGCFSPRSKKAKSKKKFMPTFAELAKEVKGLQLLYHPSIVSVYHNILKSCEINGTTRESATGALQNITAGDTSSASRLANWALEQEKIESTLIDLMRTERDSELRSLTGLLRNLSRHSENKDHLATKVVPSVIEKLPEDGNQKTPQDEVVTNLCGILNNLVMHSEVAARDICFYNGINKLMGIKTKHDTSVNKIKQAKAAGTVLVNMYNYKKQRKDYAKQGWQKKDFVDTL</sequence>
<reference evidence="9" key="1">
    <citation type="submission" date="2025-08" db="UniProtKB">
        <authorList>
            <consortium name="RefSeq"/>
        </authorList>
    </citation>
    <scope>IDENTIFICATION</scope>
    <source>
        <strain evidence="9">Quisiro</strain>
        <tissue evidence="9">Liver</tissue>
    </source>
</reference>
<dbReference type="SUPFAM" id="SSF48371">
    <property type="entry name" value="ARM repeat"/>
    <property type="match status" value="1"/>
</dbReference>
<dbReference type="FunCoup" id="A0A2I4BMU2">
    <property type="interactions" value="911"/>
</dbReference>
<evidence type="ECO:0000313" key="9">
    <source>
        <dbReference type="RefSeq" id="XP_013869060.1"/>
    </source>
</evidence>
<dbReference type="PANTHER" id="PTHR10372:SF1">
    <property type="entry name" value="PLAKOPHILIN-3"/>
    <property type="match status" value="1"/>
</dbReference>
<accession>A0A2I4BMU2</accession>
<dbReference type="Gene3D" id="1.25.10.10">
    <property type="entry name" value="Leucine-rich Repeat Variant"/>
    <property type="match status" value="1"/>
</dbReference>
<keyword evidence="4" id="KW-0130">Cell adhesion</keyword>
<dbReference type="STRING" id="52670.A0A2I4BMU2"/>
<evidence type="ECO:0000256" key="2">
    <source>
        <dbReference type="ARBA" id="ARBA00005462"/>
    </source>
</evidence>
<dbReference type="PANTHER" id="PTHR10372">
    <property type="entry name" value="PLAKOPHILLIN-RELATED"/>
    <property type="match status" value="1"/>
</dbReference>
<protein>
    <submittedName>
        <fullName evidence="9">Plakophilin-3a</fullName>
    </submittedName>
</protein>
<dbReference type="GO" id="GO:0005912">
    <property type="term" value="C:adherens junction"/>
    <property type="evidence" value="ECO:0007669"/>
    <property type="project" value="TreeGrafter"/>
</dbReference>
<evidence type="ECO:0000256" key="4">
    <source>
        <dbReference type="ARBA" id="ARBA00022889"/>
    </source>
</evidence>
<dbReference type="OrthoDB" id="3245100at2759"/>
<dbReference type="InterPro" id="IPR011989">
    <property type="entry name" value="ARM-like"/>
</dbReference>
<evidence type="ECO:0000256" key="5">
    <source>
        <dbReference type="ARBA" id="ARBA00022949"/>
    </source>
</evidence>
<dbReference type="RefSeq" id="XP_013869060.1">
    <property type="nucleotide sequence ID" value="XM_014013606.1"/>
</dbReference>
<dbReference type="InParanoid" id="A0A2I4BMU2"/>
<dbReference type="Pfam" id="PF00514">
    <property type="entry name" value="Arm"/>
    <property type="match status" value="2"/>
</dbReference>
<organism evidence="8 9">
    <name type="scientific">Austrofundulus limnaeus</name>
    <name type="common">Annual killifish</name>
    <dbReference type="NCBI Taxonomy" id="52670"/>
    <lineage>
        <taxon>Eukaryota</taxon>
        <taxon>Metazoa</taxon>
        <taxon>Chordata</taxon>
        <taxon>Craniata</taxon>
        <taxon>Vertebrata</taxon>
        <taxon>Euteleostomi</taxon>
        <taxon>Actinopterygii</taxon>
        <taxon>Neopterygii</taxon>
        <taxon>Teleostei</taxon>
        <taxon>Neoteleostei</taxon>
        <taxon>Acanthomorphata</taxon>
        <taxon>Ovalentaria</taxon>
        <taxon>Atherinomorphae</taxon>
        <taxon>Cyprinodontiformes</taxon>
        <taxon>Rivulidae</taxon>
        <taxon>Austrofundulus</taxon>
    </lineage>
</organism>
<keyword evidence="3" id="KW-0677">Repeat</keyword>
<keyword evidence="8" id="KW-1185">Reference proteome</keyword>